<dbReference type="GeneID" id="115881434"/>
<proteinExistence type="predicted"/>
<evidence type="ECO:0000256" key="3">
    <source>
        <dbReference type="SAM" id="SignalP"/>
    </source>
</evidence>
<dbReference type="Pfam" id="PF00379">
    <property type="entry name" value="Chitin_bind_4"/>
    <property type="match status" value="1"/>
</dbReference>
<evidence type="ECO:0000313" key="4">
    <source>
        <dbReference type="Proteomes" id="UP000504635"/>
    </source>
</evidence>
<protein>
    <submittedName>
        <fullName evidence="5">Uncharacterized protein LOC115881434</fullName>
    </submittedName>
</protein>
<keyword evidence="3" id="KW-0732">Signal</keyword>
<name>A0A6J2XUQ7_SITOR</name>
<dbReference type="Proteomes" id="UP000504635">
    <property type="component" value="Unplaced"/>
</dbReference>
<feature type="signal peptide" evidence="3">
    <location>
        <begin position="1"/>
        <end position="21"/>
    </location>
</feature>
<feature type="region of interest" description="Disordered" evidence="2">
    <location>
        <begin position="122"/>
        <end position="152"/>
    </location>
</feature>
<dbReference type="PROSITE" id="PS51155">
    <property type="entry name" value="CHIT_BIND_RR_2"/>
    <property type="match status" value="1"/>
</dbReference>
<dbReference type="InParanoid" id="A0A6J2XUQ7"/>
<dbReference type="OrthoDB" id="371494at2759"/>
<dbReference type="PANTHER" id="PTHR47771:SF14">
    <property type="entry name" value="RH73259P"/>
    <property type="match status" value="1"/>
</dbReference>
<dbReference type="GO" id="GO:0042302">
    <property type="term" value="F:structural constituent of cuticle"/>
    <property type="evidence" value="ECO:0007669"/>
    <property type="project" value="UniProtKB-UniRule"/>
</dbReference>
<keyword evidence="4" id="KW-1185">Reference proteome</keyword>
<dbReference type="PANTHER" id="PTHR47771">
    <property type="entry name" value="LD27203P-RELATED"/>
    <property type="match status" value="1"/>
</dbReference>
<dbReference type="RefSeq" id="XP_030754766.1">
    <property type="nucleotide sequence ID" value="XM_030898906.1"/>
</dbReference>
<gene>
    <name evidence="5" type="primary">LOC115881434</name>
</gene>
<reference evidence="5" key="1">
    <citation type="submission" date="2025-08" db="UniProtKB">
        <authorList>
            <consortium name="RefSeq"/>
        </authorList>
    </citation>
    <scope>IDENTIFICATION</scope>
    <source>
        <tissue evidence="5">Gonads</tissue>
    </source>
</reference>
<keyword evidence="1" id="KW-0193">Cuticle</keyword>
<dbReference type="InterPro" id="IPR000618">
    <property type="entry name" value="Insect_cuticle"/>
</dbReference>
<dbReference type="KEGG" id="soy:115881434"/>
<organism evidence="4 5">
    <name type="scientific">Sitophilus oryzae</name>
    <name type="common">Rice weevil</name>
    <name type="synonym">Curculio oryzae</name>
    <dbReference type="NCBI Taxonomy" id="7048"/>
    <lineage>
        <taxon>Eukaryota</taxon>
        <taxon>Metazoa</taxon>
        <taxon>Ecdysozoa</taxon>
        <taxon>Arthropoda</taxon>
        <taxon>Hexapoda</taxon>
        <taxon>Insecta</taxon>
        <taxon>Pterygota</taxon>
        <taxon>Neoptera</taxon>
        <taxon>Endopterygota</taxon>
        <taxon>Coleoptera</taxon>
        <taxon>Polyphaga</taxon>
        <taxon>Cucujiformia</taxon>
        <taxon>Curculionidae</taxon>
        <taxon>Dryophthorinae</taxon>
        <taxon>Sitophilus</taxon>
    </lineage>
</organism>
<evidence type="ECO:0000256" key="1">
    <source>
        <dbReference type="PROSITE-ProRule" id="PRU00497"/>
    </source>
</evidence>
<evidence type="ECO:0000256" key="2">
    <source>
        <dbReference type="SAM" id="MobiDB-lite"/>
    </source>
</evidence>
<evidence type="ECO:0000313" key="5">
    <source>
        <dbReference type="RefSeq" id="XP_030754766.1"/>
    </source>
</evidence>
<sequence length="1058" mass="119173">MSSYILQATLMVLLTFLTAECKKPPGYVAPPKEYDPNPPKYQYGYKIQDEKTIQGKDEERDGIYAQGRYYVENGPDSSQSVKYFADEWGYHPVVEYENNGPHSKTRARFVLGEEAIKLKNNQKTFPEDPNDPGIANNLAKLDPSSRNPLSSVKQPVNVNNEAVPQSLIVDPNGNVEEQDPGNHHVSFIPEDQQPQTNAQYVFNYNRDIGQVNIPSSSSHFKSTLRNSPRGSTGGIRNVVILSTPKPEISPKLLFEPAQSSHSDEIGPNDLNNQLLSSDIQTNDPQHSFYHNSANHTTPQVVYFVQHQNTQPEGNFKGVPDYKSVTKDPMTEDQQVIINNHLPNIGEQLPQPEKLILANSEQLSSTNNLNSISTEKSAFDNAIDTKGENGQLFETAALIKSPNKIVQLNQPSENINNIEFGRKIKVHTSTQPTLNKLIESTRHLVSGADVLNINEAVGHGNVAEEEIENSTLGSLLEKYITPSLLHEASNNDINQLQIVSSTTVSPPASHTYTSFLKTPIIAAESNEDKPVTEKTEENIEEYATTARSSLASSTTDFSKGKDATIVTPRPVSSKFLAPITAGIQLQHIEEQIFDDSKTLESEEDLEKENVYVQVQKTIPYYLGMYQYPTEPSFSSNNESETDDQSAVQKATDNIEIGKTLLYFPNQESSNIQPIAELLSQEIQSNQLKNINNIEEQSKDIQEIVTNEQNNQEFHINNLPSEENLSNRQFQVPVEFTKYPENVQTVDSSITYLQSQTVDKVVPNIIKESYPVEVNVPLQVPVPYPVERVIERKIPVPYYIEKPVEKIVEKPIEKIIERKIPVPYYIEKPVERIVEKKVPHYIDRPYPVQVPTSQAYLLQIPGLFSKQKYGNLVRQSYRPEEAMYHFKNTIGGRKQIQDKSISSAYTTQVNHALTEQNKFKDKAERPRQPLRKLNLLVFPGANSQYAQNIPADLQSSQSFRYSTSQLNNGYLPPISLSQNNCKETQSCATQANVFELKKQEDYSGLVPPKDPVSDSSTFRSARSRFDEKSIRMEYGFMPPLIPSLEIDEHGQPIHREDAKI</sequence>
<feature type="chain" id="PRO_5027059865" evidence="3">
    <location>
        <begin position="22"/>
        <end position="1058"/>
    </location>
</feature>
<accession>A0A6J2XUQ7</accession>
<dbReference type="AlphaFoldDB" id="A0A6J2XUQ7"/>